<proteinExistence type="predicted"/>
<sequence length="84" mass="9009">SLAKTGALIRTRSPPSSSSLPISSPPPQYQHHAKPNPHPLSIRGKGRSNQPARPPLLRPPAPIAAPLHRLPSRGSTRFPCFLDA</sequence>
<reference evidence="3" key="2">
    <citation type="journal article" date="2017" name="Nat. Plants">
        <title>The Aegilops tauschii genome reveals multiple impacts of transposons.</title>
        <authorList>
            <person name="Zhao G."/>
            <person name="Zou C."/>
            <person name="Li K."/>
            <person name="Wang K."/>
            <person name="Li T."/>
            <person name="Gao L."/>
            <person name="Zhang X."/>
            <person name="Wang H."/>
            <person name="Yang Z."/>
            <person name="Liu X."/>
            <person name="Jiang W."/>
            <person name="Mao L."/>
            <person name="Kong X."/>
            <person name="Jiao Y."/>
            <person name="Jia J."/>
        </authorList>
    </citation>
    <scope>NUCLEOTIDE SEQUENCE [LARGE SCALE GENOMIC DNA]</scope>
    <source>
        <strain evidence="3">cv. AL8/78</strain>
    </source>
</reference>
<name>A0A453ATV5_AEGTS</name>
<evidence type="ECO:0000313" key="3">
    <source>
        <dbReference type="Proteomes" id="UP000015105"/>
    </source>
</evidence>
<dbReference type="EnsemblPlants" id="AET2Gv20258000.7">
    <property type="protein sequence ID" value="AET2Gv20258000.7"/>
    <property type="gene ID" value="AET2Gv20258000"/>
</dbReference>
<dbReference type="AlphaFoldDB" id="A0A453ATV5"/>
<dbReference type="Gramene" id="AET2Gv20258000.7">
    <property type="protein sequence ID" value="AET2Gv20258000.7"/>
    <property type="gene ID" value="AET2Gv20258000"/>
</dbReference>
<feature type="compositionally biased region" description="Low complexity" evidence="1">
    <location>
        <begin position="13"/>
        <end position="22"/>
    </location>
</feature>
<feature type="compositionally biased region" description="Pro residues" evidence="1">
    <location>
        <begin position="52"/>
        <end position="63"/>
    </location>
</feature>
<protein>
    <submittedName>
        <fullName evidence="2">Uncharacterized protein</fullName>
    </submittedName>
</protein>
<dbReference type="Proteomes" id="UP000015105">
    <property type="component" value="Chromosome 2D"/>
</dbReference>
<organism evidence="2 3">
    <name type="scientific">Aegilops tauschii subsp. strangulata</name>
    <name type="common">Goatgrass</name>
    <dbReference type="NCBI Taxonomy" id="200361"/>
    <lineage>
        <taxon>Eukaryota</taxon>
        <taxon>Viridiplantae</taxon>
        <taxon>Streptophyta</taxon>
        <taxon>Embryophyta</taxon>
        <taxon>Tracheophyta</taxon>
        <taxon>Spermatophyta</taxon>
        <taxon>Magnoliopsida</taxon>
        <taxon>Liliopsida</taxon>
        <taxon>Poales</taxon>
        <taxon>Poaceae</taxon>
        <taxon>BOP clade</taxon>
        <taxon>Pooideae</taxon>
        <taxon>Triticodae</taxon>
        <taxon>Triticeae</taxon>
        <taxon>Triticinae</taxon>
        <taxon>Aegilops</taxon>
    </lineage>
</organism>
<reference evidence="2" key="4">
    <citation type="submission" date="2019-03" db="UniProtKB">
        <authorList>
            <consortium name="EnsemblPlants"/>
        </authorList>
    </citation>
    <scope>IDENTIFICATION</scope>
</reference>
<feature type="region of interest" description="Disordered" evidence="1">
    <location>
        <begin position="1"/>
        <end position="84"/>
    </location>
</feature>
<evidence type="ECO:0000256" key="1">
    <source>
        <dbReference type="SAM" id="MobiDB-lite"/>
    </source>
</evidence>
<reference evidence="2" key="3">
    <citation type="journal article" date="2017" name="Nature">
        <title>Genome sequence of the progenitor of the wheat D genome Aegilops tauschii.</title>
        <authorList>
            <person name="Luo M.C."/>
            <person name="Gu Y.Q."/>
            <person name="Puiu D."/>
            <person name="Wang H."/>
            <person name="Twardziok S.O."/>
            <person name="Deal K.R."/>
            <person name="Huo N."/>
            <person name="Zhu T."/>
            <person name="Wang L."/>
            <person name="Wang Y."/>
            <person name="McGuire P.E."/>
            <person name="Liu S."/>
            <person name="Long H."/>
            <person name="Ramasamy R.K."/>
            <person name="Rodriguez J.C."/>
            <person name="Van S.L."/>
            <person name="Yuan L."/>
            <person name="Wang Z."/>
            <person name="Xia Z."/>
            <person name="Xiao L."/>
            <person name="Anderson O.D."/>
            <person name="Ouyang S."/>
            <person name="Liang Y."/>
            <person name="Zimin A.V."/>
            <person name="Pertea G."/>
            <person name="Qi P."/>
            <person name="Bennetzen J.L."/>
            <person name="Dai X."/>
            <person name="Dawson M.W."/>
            <person name="Muller H.G."/>
            <person name="Kugler K."/>
            <person name="Rivarola-Duarte L."/>
            <person name="Spannagl M."/>
            <person name="Mayer K.F.X."/>
            <person name="Lu F.H."/>
            <person name="Bevan M.W."/>
            <person name="Leroy P."/>
            <person name="Li P."/>
            <person name="You F.M."/>
            <person name="Sun Q."/>
            <person name="Liu Z."/>
            <person name="Lyons E."/>
            <person name="Wicker T."/>
            <person name="Salzberg S.L."/>
            <person name="Devos K.M."/>
            <person name="Dvorak J."/>
        </authorList>
    </citation>
    <scope>NUCLEOTIDE SEQUENCE [LARGE SCALE GENOMIC DNA]</scope>
    <source>
        <strain evidence="2">cv. AL8/78</strain>
    </source>
</reference>
<keyword evidence="3" id="KW-1185">Reference proteome</keyword>
<evidence type="ECO:0000313" key="2">
    <source>
        <dbReference type="EnsemblPlants" id="AET2Gv20258000.7"/>
    </source>
</evidence>
<reference evidence="2" key="5">
    <citation type="journal article" date="2021" name="G3 (Bethesda)">
        <title>Aegilops tauschii genome assembly Aet v5.0 features greater sequence contiguity and improved annotation.</title>
        <authorList>
            <person name="Wang L."/>
            <person name="Zhu T."/>
            <person name="Rodriguez J.C."/>
            <person name="Deal K.R."/>
            <person name="Dubcovsky J."/>
            <person name="McGuire P.E."/>
            <person name="Lux T."/>
            <person name="Spannagl M."/>
            <person name="Mayer K.F.X."/>
            <person name="Baldrich P."/>
            <person name="Meyers B.C."/>
            <person name="Huo N."/>
            <person name="Gu Y.Q."/>
            <person name="Zhou H."/>
            <person name="Devos K.M."/>
            <person name="Bennetzen J.L."/>
            <person name="Unver T."/>
            <person name="Budak H."/>
            <person name="Gulick P.J."/>
            <person name="Galiba G."/>
            <person name="Kalapos B."/>
            <person name="Nelson D.R."/>
            <person name="Li P."/>
            <person name="You F.M."/>
            <person name="Luo M.C."/>
            <person name="Dvorak J."/>
        </authorList>
    </citation>
    <scope>NUCLEOTIDE SEQUENCE [LARGE SCALE GENOMIC DNA]</scope>
    <source>
        <strain evidence="2">cv. AL8/78</strain>
    </source>
</reference>
<accession>A0A453ATV5</accession>
<reference evidence="3" key="1">
    <citation type="journal article" date="2014" name="Science">
        <title>Ancient hybridizations among the ancestral genomes of bread wheat.</title>
        <authorList>
            <consortium name="International Wheat Genome Sequencing Consortium,"/>
            <person name="Marcussen T."/>
            <person name="Sandve S.R."/>
            <person name="Heier L."/>
            <person name="Spannagl M."/>
            <person name="Pfeifer M."/>
            <person name="Jakobsen K.S."/>
            <person name="Wulff B.B."/>
            <person name="Steuernagel B."/>
            <person name="Mayer K.F."/>
            <person name="Olsen O.A."/>
        </authorList>
    </citation>
    <scope>NUCLEOTIDE SEQUENCE [LARGE SCALE GENOMIC DNA]</scope>
    <source>
        <strain evidence="3">cv. AL8/78</strain>
    </source>
</reference>